<dbReference type="InParanoid" id="A0A0R0HB33"/>
<dbReference type="AlphaFoldDB" id="A0A0R0HB33"/>
<gene>
    <name evidence="2" type="ORF">GLYMA_12G115900</name>
</gene>
<feature type="transmembrane region" description="Helical" evidence="1">
    <location>
        <begin position="58"/>
        <end position="75"/>
    </location>
</feature>
<evidence type="ECO:0000313" key="3">
    <source>
        <dbReference type="EnsemblPlants" id="KRH25618"/>
    </source>
</evidence>
<dbReference type="EMBL" id="CM000845">
    <property type="protein sequence ID" value="KRH25618.1"/>
    <property type="molecule type" value="Genomic_DNA"/>
</dbReference>
<keyword evidence="1" id="KW-0472">Membrane</keyword>
<evidence type="ECO:0008006" key="5">
    <source>
        <dbReference type="Google" id="ProtNLM"/>
    </source>
</evidence>
<name>A0A0R0HB33_SOYBN</name>
<dbReference type="SMR" id="A0A0R0HB33"/>
<accession>A0A0R0HB33</accession>
<evidence type="ECO:0000256" key="1">
    <source>
        <dbReference type="SAM" id="Phobius"/>
    </source>
</evidence>
<evidence type="ECO:0000313" key="4">
    <source>
        <dbReference type="Proteomes" id="UP000008827"/>
    </source>
</evidence>
<proteinExistence type="predicted"/>
<protein>
    <recommendedName>
        <fullName evidence="5">RNase H type-1 domain-containing protein</fullName>
    </recommendedName>
</protein>
<reference evidence="2 3" key="1">
    <citation type="journal article" date="2010" name="Nature">
        <title>Genome sequence of the palaeopolyploid soybean.</title>
        <authorList>
            <person name="Schmutz J."/>
            <person name="Cannon S.B."/>
            <person name="Schlueter J."/>
            <person name="Ma J."/>
            <person name="Mitros T."/>
            <person name="Nelson W."/>
            <person name="Hyten D.L."/>
            <person name="Song Q."/>
            <person name="Thelen J.J."/>
            <person name="Cheng J."/>
            <person name="Xu D."/>
            <person name="Hellsten U."/>
            <person name="May G.D."/>
            <person name="Yu Y."/>
            <person name="Sakurai T."/>
            <person name="Umezawa T."/>
            <person name="Bhattacharyya M.K."/>
            <person name="Sandhu D."/>
            <person name="Valliyodan B."/>
            <person name="Lindquist E."/>
            <person name="Peto M."/>
            <person name="Grant D."/>
            <person name="Shu S."/>
            <person name="Goodstein D."/>
            <person name="Barry K."/>
            <person name="Futrell-Griggs M."/>
            <person name="Abernathy B."/>
            <person name="Du J."/>
            <person name="Tian Z."/>
            <person name="Zhu L."/>
            <person name="Gill N."/>
            <person name="Joshi T."/>
            <person name="Libault M."/>
            <person name="Sethuraman A."/>
            <person name="Zhang X.-C."/>
            <person name="Shinozaki K."/>
            <person name="Nguyen H.T."/>
            <person name="Wing R.A."/>
            <person name="Cregan P."/>
            <person name="Specht J."/>
            <person name="Grimwood J."/>
            <person name="Rokhsar D."/>
            <person name="Stacey G."/>
            <person name="Shoemaker R.C."/>
            <person name="Jackson S.A."/>
        </authorList>
    </citation>
    <scope>NUCLEOTIDE SEQUENCE</scope>
    <source>
        <strain evidence="3">cv. Williams 82</strain>
        <tissue evidence="2">Callus</tissue>
    </source>
</reference>
<reference evidence="2" key="3">
    <citation type="submission" date="2018-07" db="EMBL/GenBank/DDBJ databases">
        <title>WGS assembly of Glycine max.</title>
        <authorList>
            <person name="Schmutz J."/>
            <person name="Cannon S."/>
            <person name="Schlueter J."/>
            <person name="Ma J."/>
            <person name="Mitros T."/>
            <person name="Nelson W."/>
            <person name="Hyten D."/>
            <person name="Song Q."/>
            <person name="Thelen J."/>
            <person name="Cheng J."/>
            <person name="Xu D."/>
            <person name="Hellsten U."/>
            <person name="May G."/>
            <person name="Yu Y."/>
            <person name="Sakurai T."/>
            <person name="Umezawa T."/>
            <person name="Bhattacharyya M."/>
            <person name="Sandhu D."/>
            <person name="Valliyodan B."/>
            <person name="Lindquist E."/>
            <person name="Peto M."/>
            <person name="Grant D."/>
            <person name="Shu S."/>
            <person name="Goodstein D."/>
            <person name="Barry K."/>
            <person name="Futrell-Griggs M."/>
            <person name="Abernathy B."/>
            <person name="Du J."/>
            <person name="Tian Z."/>
            <person name="Zhu L."/>
            <person name="Gill N."/>
            <person name="Joshi T."/>
            <person name="Libault M."/>
            <person name="Sethuraman A."/>
            <person name="Zhang X."/>
            <person name="Shinozaki K."/>
            <person name="Nguyen H."/>
            <person name="Wing R."/>
            <person name="Cregan P."/>
            <person name="Specht J."/>
            <person name="Grimwood J."/>
            <person name="Rokhsar D."/>
            <person name="Stacey G."/>
            <person name="Shoemaker R."/>
            <person name="Jackson S."/>
        </authorList>
    </citation>
    <scope>NUCLEOTIDE SEQUENCE</scope>
    <source>
        <tissue evidence="2">Callus</tissue>
    </source>
</reference>
<organism evidence="2">
    <name type="scientific">Glycine max</name>
    <name type="common">Soybean</name>
    <name type="synonym">Glycine hispida</name>
    <dbReference type="NCBI Taxonomy" id="3847"/>
    <lineage>
        <taxon>Eukaryota</taxon>
        <taxon>Viridiplantae</taxon>
        <taxon>Streptophyta</taxon>
        <taxon>Embryophyta</taxon>
        <taxon>Tracheophyta</taxon>
        <taxon>Spermatophyta</taxon>
        <taxon>Magnoliopsida</taxon>
        <taxon>eudicotyledons</taxon>
        <taxon>Gunneridae</taxon>
        <taxon>Pentapetalae</taxon>
        <taxon>rosids</taxon>
        <taxon>fabids</taxon>
        <taxon>Fabales</taxon>
        <taxon>Fabaceae</taxon>
        <taxon>Papilionoideae</taxon>
        <taxon>50 kb inversion clade</taxon>
        <taxon>NPAAA clade</taxon>
        <taxon>indigoferoid/millettioid clade</taxon>
        <taxon>Phaseoleae</taxon>
        <taxon>Glycine</taxon>
        <taxon>Glycine subgen. Soja</taxon>
    </lineage>
</organism>
<evidence type="ECO:0000313" key="2">
    <source>
        <dbReference type="EMBL" id="KRH25618.1"/>
    </source>
</evidence>
<dbReference type="Gramene" id="KRH25618">
    <property type="protein sequence ID" value="KRH25618"/>
    <property type="gene ID" value="GLYMA_12G115900"/>
</dbReference>
<dbReference type="Proteomes" id="UP000008827">
    <property type="component" value="Chromosome 12"/>
</dbReference>
<reference evidence="3" key="2">
    <citation type="submission" date="2018-02" db="UniProtKB">
        <authorList>
            <consortium name="EnsemblPlants"/>
        </authorList>
    </citation>
    <scope>IDENTIFICATION</scope>
    <source>
        <strain evidence="3">Williams 82</strain>
    </source>
</reference>
<dbReference type="EnsemblPlants" id="KRH25618">
    <property type="protein sequence ID" value="KRH25618"/>
    <property type="gene ID" value="GLYMA_12G115900"/>
</dbReference>
<sequence length="76" mass="8767">MTFQIEFQKRLVDDLNGCNSTNTDVQIILSRCRKILHIAPNSLISFARRQANNVTHKLARASMSLIIFQIVFNMLF</sequence>
<keyword evidence="1" id="KW-0812">Transmembrane</keyword>
<keyword evidence="1" id="KW-1133">Transmembrane helix</keyword>
<keyword evidence="4" id="KW-1185">Reference proteome</keyword>